<dbReference type="Proteomes" id="UP000823824">
    <property type="component" value="Unassembled WGS sequence"/>
</dbReference>
<evidence type="ECO:0000313" key="3">
    <source>
        <dbReference type="Proteomes" id="UP000823824"/>
    </source>
</evidence>
<name>A0A9D2LHL6_9FIRM</name>
<dbReference type="InterPro" id="IPR035985">
    <property type="entry name" value="Ubiquitin-activating_enz"/>
</dbReference>
<dbReference type="Gene3D" id="3.40.50.720">
    <property type="entry name" value="NAD(P)-binding Rossmann-like Domain"/>
    <property type="match status" value="1"/>
</dbReference>
<dbReference type="GO" id="GO:0061504">
    <property type="term" value="P:cyclic threonylcarbamoyladenosine biosynthetic process"/>
    <property type="evidence" value="ECO:0007669"/>
    <property type="project" value="TreeGrafter"/>
</dbReference>
<reference evidence="2" key="1">
    <citation type="journal article" date="2021" name="PeerJ">
        <title>Extensive microbial diversity within the chicken gut microbiome revealed by metagenomics and culture.</title>
        <authorList>
            <person name="Gilroy R."/>
            <person name="Ravi A."/>
            <person name="Getino M."/>
            <person name="Pursley I."/>
            <person name="Horton D.L."/>
            <person name="Alikhan N.F."/>
            <person name="Baker D."/>
            <person name="Gharbi K."/>
            <person name="Hall N."/>
            <person name="Watson M."/>
            <person name="Adriaenssens E.M."/>
            <person name="Foster-Nyarko E."/>
            <person name="Jarju S."/>
            <person name="Secka A."/>
            <person name="Antonio M."/>
            <person name="Oren A."/>
            <person name="Chaudhuri R.R."/>
            <person name="La Ragione R."/>
            <person name="Hildebrand F."/>
            <person name="Pallen M.J."/>
        </authorList>
    </citation>
    <scope>NUCLEOTIDE SEQUENCE</scope>
    <source>
        <strain evidence="2">ChiBcec18-1249</strain>
    </source>
</reference>
<dbReference type="AlphaFoldDB" id="A0A9D2LHL6"/>
<evidence type="ECO:0000259" key="1">
    <source>
        <dbReference type="Pfam" id="PF00899"/>
    </source>
</evidence>
<dbReference type="NCBIfam" id="NF006395">
    <property type="entry name" value="PRK08644.1"/>
    <property type="match status" value="1"/>
</dbReference>
<keyword evidence="2" id="KW-0548">Nucleotidyltransferase</keyword>
<dbReference type="SUPFAM" id="SSF69572">
    <property type="entry name" value="Activating enzymes of the ubiquitin-like proteins"/>
    <property type="match status" value="1"/>
</dbReference>
<dbReference type="GO" id="GO:0016779">
    <property type="term" value="F:nucleotidyltransferase activity"/>
    <property type="evidence" value="ECO:0007669"/>
    <property type="project" value="UniProtKB-KW"/>
</dbReference>
<dbReference type="Pfam" id="PF00899">
    <property type="entry name" value="ThiF"/>
    <property type="match status" value="1"/>
</dbReference>
<dbReference type="GO" id="GO:0008641">
    <property type="term" value="F:ubiquitin-like modifier activating enzyme activity"/>
    <property type="evidence" value="ECO:0007669"/>
    <property type="project" value="InterPro"/>
</dbReference>
<comment type="caution">
    <text evidence="2">The sequence shown here is derived from an EMBL/GenBank/DDBJ whole genome shotgun (WGS) entry which is preliminary data.</text>
</comment>
<reference evidence="2" key="2">
    <citation type="submission" date="2021-04" db="EMBL/GenBank/DDBJ databases">
        <authorList>
            <person name="Gilroy R."/>
        </authorList>
    </citation>
    <scope>NUCLEOTIDE SEQUENCE</scope>
    <source>
        <strain evidence="2">ChiBcec18-1249</strain>
    </source>
</reference>
<gene>
    <name evidence="2" type="primary">thiF</name>
    <name evidence="2" type="ORF">H9787_03660</name>
</gene>
<dbReference type="InterPro" id="IPR000594">
    <property type="entry name" value="ThiF_NAD_FAD-bd"/>
</dbReference>
<accession>A0A9D2LHL6</accession>
<feature type="domain" description="THIF-type NAD/FAD binding fold" evidence="1">
    <location>
        <begin position="14"/>
        <end position="209"/>
    </location>
</feature>
<dbReference type="InterPro" id="IPR012729">
    <property type="entry name" value="ThiF_fam2"/>
</dbReference>
<dbReference type="InterPro" id="IPR045886">
    <property type="entry name" value="ThiF/MoeB/HesA"/>
</dbReference>
<evidence type="ECO:0000313" key="2">
    <source>
        <dbReference type="EMBL" id="HJB12789.1"/>
    </source>
</evidence>
<proteinExistence type="predicted"/>
<dbReference type="PANTHER" id="PTHR43267">
    <property type="entry name" value="TRNA THREONYLCARBAMOYLADENOSINE DEHYDRATASE"/>
    <property type="match status" value="1"/>
</dbReference>
<dbReference type="PANTHER" id="PTHR43267:SF3">
    <property type="entry name" value="THIF PROTEIN"/>
    <property type="match status" value="1"/>
</dbReference>
<organism evidence="2 3">
    <name type="scientific">Candidatus Oscillibacter excrementigallinarum</name>
    <dbReference type="NCBI Taxonomy" id="2838716"/>
    <lineage>
        <taxon>Bacteria</taxon>
        <taxon>Bacillati</taxon>
        <taxon>Bacillota</taxon>
        <taxon>Clostridia</taxon>
        <taxon>Eubacteriales</taxon>
        <taxon>Oscillospiraceae</taxon>
        <taxon>Oscillibacter</taxon>
    </lineage>
</organism>
<dbReference type="GO" id="GO:0061503">
    <property type="term" value="F:tRNA threonylcarbamoyladenosine dehydratase"/>
    <property type="evidence" value="ECO:0007669"/>
    <property type="project" value="TreeGrafter"/>
</dbReference>
<keyword evidence="2" id="KW-0808">Transferase</keyword>
<dbReference type="EMBL" id="DWZJ01000028">
    <property type="protein sequence ID" value="HJB12789.1"/>
    <property type="molecule type" value="Genomic_DNA"/>
</dbReference>
<sequence>MTPTREEMRRALEARHGAELQARFDAGRVAVCGLGGLGSNAAIALARAGVGHLHLIDFDRVDLSNLNRQQYTAGQLGQYKTDALRDTLGQIAPYCAVRTDTLRVTEENLADLLAEDEIICECFDRAEAKAMLVSGVLERFPEKPLVAASGMAGLGSANTIRTRRAFGRLYLCGDETSDSAGGLGLVSARVLVCAAHQAHMVLRLLAGETDP</sequence>
<protein>
    <submittedName>
        <fullName evidence="2">Sulfur carrier protein ThiS adenylyltransferase ThiF</fullName>
    </submittedName>
</protein>
<dbReference type="NCBIfam" id="TIGR02354">
    <property type="entry name" value="thiF_fam2"/>
    <property type="match status" value="1"/>
</dbReference>